<reference evidence="1" key="1">
    <citation type="submission" date="2022-06" db="EMBL/GenBank/DDBJ databases">
        <title>Natrinema sp. a new haloarchaeum isolate from saline soil.</title>
        <authorList>
            <person name="Strakova D."/>
            <person name="Galisteo C."/>
            <person name="Sanchez-Porro C."/>
            <person name="Ventosa A."/>
        </authorList>
    </citation>
    <scope>NUCLEOTIDE SEQUENCE</scope>
    <source>
        <strain evidence="1">S1CR25-10</strain>
    </source>
</reference>
<dbReference type="RefSeq" id="WP_277523754.1">
    <property type="nucleotide sequence ID" value="NZ_JAMQOT010000008.1"/>
</dbReference>
<evidence type="ECO:0000313" key="2">
    <source>
        <dbReference type="Proteomes" id="UP001154061"/>
    </source>
</evidence>
<comment type="caution">
    <text evidence="1">The sequence shown here is derived from an EMBL/GenBank/DDBJ whole genome shotgun (WGS) entry which is preliminary data.</text>
</comment>
<proteinExistence type="predicted"/>
<gene>
    <name evidence="1" type="ORF">NDI89_18705</name>
</gene>
<organism evidence="1 2">
    <name type="scientific">Natrinema salsiterrestre</name>
    <dbReference type="NCBI Taxonomy" id="2950540"/>
    <lineage>
        <taxon>Archaea</taxon>
        <taxon>Methanobacteriati</taxon>
        <taxon>Methanobacteriota</taxon>
        <taxon>Stenosarchaea group</taxon>
        <taxon>Halobacteria</taxon>
        <taxon>Halobacteriales</taxon>
        <taxon>Natrialbaceae</taxon>
        <taxon>Natrinema</taxon>
    </lineage>
</organism>
<protein>
    <submittedName>
        <fullName evidence="1">Uncharacterized protein</fullName>
    </submittedName>
</protein>
<evidence type="ECO:0000313" key="1">
    <source>
        <dbReference type="EMBL" id="MDF9747613.1"/>
    </source>
</evidence>
<keyword evidence="2" id="KW-1185">Reference proteome</keyword>
<sequence>MVEEHTTKCDECIDDVEQGDIILYILPENIANDEYDGEEIVGGVVNVWRAEDEDNHFGETTLNVKSGAYIQITSDDFVQIQEKQAF</sequence>
<name>A0A9Q4L650_9EURY</name>
<dbReference type="AlphaFoldDB" id="A0A9Q4L650"/>
<dbReference type="EMBL" id="JAMQOT010000008">
    <property type="protein sequence ID" value="MDF9747613.1"/>
    <property type="molecule type" value="Genomic_DNA"/>
</dbReference>
<accession>A0A9Q4L650</accession>
<dbReference type="Proteomes" id="UP001154061">
    <property type="component" value="Unassembled WGS sequence"/>
</dbReference>